<dbReference type="OrthoDB" id="8058536at2759"/>
<organism evidence="1">
    <name type="scientific">Pectinophora gossypiella</name>
    <name type="common">Cotton pink bollworm</name>
    <name type="synonym">Depressaria gossypiella</name>
    <dbReference type="NCBI Taxonomy" id="13191"/>
    <lineage>
        <taxon>Eukaryota</taxon>
        <taxon>Metazoa</taxon>
        <taxon>Ecdysozoa</taxon>
        <taxon>Arthropoda</taxon>
        <taxon>Hexapoda</taxon>
        <taxon>Insecta</taxon>
        <taxon>Pterygota</taxon>
        <taxon>Neoptera</taxon>
        <taxon>Endopterygota</taxon>
        <taxon>Lepidoptera</taxon>
        <taxon>Glossata</taxon>
        <taxon>Ditrysia</taxon>
        <taxon>Gelechioidea</taxon>
        <taxon>Gelechiidae</taxon>
        <taxon>Apatetrinae</taxon>
        <taxon>Pectinophora</taxon>
    </lineage>
</organism>
<accession>A0A1E1WGF5</accession>
<feature type="non-terminal residue" evidence="1">
    <location>
        <position position="100"/>
    </location>
</feature>
<gene>
    <name evidence="1" type="ORF">g.318</name>
</gene>
<feature type="non-terminal residue" evidence="1">
    <location>
        <position position="1"/>
    </location>
</feature>
<evidence type="ECO:0008006" key="2">
    <source>
        <dbReference type="Google" id="ProtNLM"/>
    </source>
</evidence>
<evidence type="ECO:0000313" key="1">
    <source>
        <dbReference type="EMBL" id="JAT86080.1"/>
    </source>
</evidence>
<sequence>HDLLSLPKTYLKESWHESWVESSRLKGKLYHNLQPHIPSKPWFFKVKSSKKAVSMLCRMRFGHVCTPAHLGRLRILDSNMCECGVDVGDLDHIFFVCTKY</sequence>
<proteinExistence type="predicted"/>
<name>A0A1E1WGF5_PECGO</name>
<dbReference type="EMBL" id="GDQN01004974">
    <property type="protein sequence ID" value="JAT86080.1"/>
    <property type="molecule type" value="Transcribed_RNA"/>
</dbReference>
<reference evidence="1" key="1">
    <citation type="submission" date="2015-09" db="EMBL/GenBank/DDBJ databases">
        <title>De novo assembly of Pectinophora gossypiella (Pink Bollworm) gut transcriptome.</title>
        <authorList>
            <person name="Tassone E.E."/>
        </authorList>
    </citation>
    <scope>NUCLEOTIDE SEQUENCE</scope>
</reference>
<dbReference type="AlphaFoldDB" id="A0A1E1WGF5"/>
<protein>
    <recommendedName>
        <fullName evidence="2">Reverse transcriptase zinc-binding domain-containing protein</fullName>
    </recommendedName>
</protein>